<evidence type="ECO:0000256" key="2">
    <source>
        <dbReference type="ARBA" id="ARBA00022980"/>
    </source>
</evidence>
<evidence type="ECO:0000313" key="4">
    <source>
        <dbReference type="EMBL" id="KAG2270798.1"/>
    </source>
</evidence>
<dbReference type="GO" id="GO:0005840">
    <property type="term" value="C:ribosome"/>
    <property type="evidence" value="ECO:0007669"/>
    <property type="project" value="UniProtKB-KW"/>
</dbReference>
<dbReference type="GO" id="GO:0008097">
    <property type="term" value="F:5S rRNA binding"/>
    <property type="evidence" value="ECO:0007669"/>
    <property type="project" value="TreeGrafter"/>
</dbReference>
<evidence type="ECO:0000313" key="5">
    <source>
        <dbReference type="Proteomes" id="UP000886595"/>
    </source>
</evidence>
<keyword evidence="5" id="KW-1185">Reference proteome</keyword>
<evidence type="ECO:0000256" key="1">
    <source>
        <dbReference type="ARBA" id="ARBA00007116"/>
    </source>
</evidence>
<keyword evidence="3" id="KW-0687">Ribonucleoprotein</keyword>
<comment type="similarity">
    <text evidence="1">Belongs to the universal ribosomal protein uL18 family.</text>
</comment>
<dbReference type="AlphaFoldDB" id="A0A8X7QN92"/>
<dbReference type="GO" id="GO:1990904">
    <property type="term" value="C:ribonucleoprotein complex"/>
    <property type="evidence" value="ECO:0007669"/>
    <property type="project" value="UniProtKB-KW"/>
</dbReference>
<organism evidence="4 5">
    <name type="scientific">Brassica carinata</name>
    <name type="common">Ethiopian mustard</name>
    <name type="synonym">Abyssinian cabbage</name>
    <dbReference type="NCBI Taxonomy" id="52824"/>
    <lineage>
        <taxon>Eukaryota</taxon>
        <taxon>Viridiplantae</taxon>
        <taxon>Streptophyta</taxon>
        <taxon>Embryophyta</taxon>
        <taxon>Tracheophyta</taxon>
        <taxon>Spermatophyta</taxon>
        <taxon>Magnoliopsida</taxon>
        <taxon>eudicotyledons</taxon>
        <taxon>Gunneridae</taxon>
        <taxon>Pentapetalae</taxon>
        <taxon>rosids</taxon>
        <taxon>malvids</taxon>
        <taxon>Brassicales</taxon>
        <taxon>Brassicaceae</taxon>
        <taxon>Brassiceae</taxon>
        <taxon>Brassica</taxon>
    </lineage>
</organism>
<proteinExistence type="inferred from homology"/>
<dbReference type="GO" id="GO:0003735">
    <property type="term" value="F:structural constituent of ribosome"/>
    <property type="evidence" value="ECO:0007669"/>
    <property type="project" value="InterPro"/>
</dbReference>
<comment type="caution">
    <text evidence="4">The sequence shown here is derived from an EMBL/GenBank/DDBJ whole genome shotgun (WGS) entry which is preliminary data.</text>
</comment>
<accession>A0A8X7QN92</accession>
<dbReference type="OrthoDB" id="1932324at2759"/>
<protein>
    <submittedName>
        <fullName evidence="4">Uncharacterized protein</fullName>
    </submittedName>
</protein>
<keyword evidence="2" id="KW-0689">Ribosomal protein</keyword>
<name>A0A8X7QN92_BRACI</name>
<dbReference type="EMBL" id="JAAMPC010000013">
    <property type="protein sequence ID" value="KAG2270798.1"/>
    <property type="molecule type" value="Genomic_DNA"/>
</dbReference>
<reference evidence="4 5" key="1">
    <citation type="submission" date="2020-02" db="EMBL/GenBank/DDBJ databases">
        <authorList>
            <person name="Ma Q."/>
            <person name="Huang Y."/>
            <person name="Song X."/>
            <person name="Pei D."/>
        </authorList>
    </citation>
    <scope>NUCLEOTIDE SEQUENCE [LARGE SCALE GENOMIC DNA]</scope>
    <source>
        <strain evidence="4">Sxm20200214</strain>
        <tissue evidence="4">Leaf</tissue>
    </source>
</reference>
<sequence length="216" mass="25201">MSCLVSLTCSFVPFDTSLTRLTHSIIISSPIVNKETYCTSSWTRRSHSEAAKRPNRESWKQRTDAHMRPFLLNVFFYRKFIHAKVMHRPTRKVISVATTNARNIRINIRGLIADRSMEAGVYAVSYKPRKGERIEGKLGIVLIPLRNMALFLFLDSLLQNICVTKKGLCFVSLMFIPKLVRYFILRNPKLRIVESFQKRIIYVCTKVKTWHSIDYR</sequence>
<dbReference type="PANTHER" id="PTHR12899">
    <property type="entry name" value="39S RIBOSOMAL PROTEIN L18, MITOCHONDRIAL"/>
    <property type="match status" value="1"/>
</dbReference>
<dbReference type="PANTHER" id="PTHR12899:SF16">
    <property type="entry name" value="OS02G0689700 PROTEIN"/>
    <property type="match status" value="1"/>
</dbReference>
<dbReference type="SUPFAM" id="SSF53137">
    <property type="entry name" value="Translational machinery components"/>
    <property type="match status" value="1"/>
</dbReference>
<dbReference type="Proteomes" id="UP000886595">
    <property type="component" value="Unassembled WGS sequence"/>
</dbReference>
<gene>
    <name evidence="4" type="ORF">Bca52824_065353</name>
</gene>
<dbReference type="GO" id="GO:0006412">
    <property type="term" value="P:translation"/>
    <property type="evidence" value="ECO:0007669"/>
    <property type="project" value="InterPro"/>
</dbReference>
<dbReference type="InterPro" id="IPR005484">
    <property type="entry name" value="Ribosomal_uL18_bac/plant/anim"/>
</dbReference>
<evidence type="ECO:0000256" key="3">
    <source>
        <dbReference type="ARBA" id="ARBA00023274"/>
    </source>
</evidence>